<dbReference type="Gene3D" id="2.40.50.1020">
    <property type="entry name" value="LytTr DNA-binding domain"/>
    <property type="match status" value="1"/>
</dbReference>
<dbReference type="SMART" id="SM00850">
    <property type="entry name" value="LytTR"/>
    <property type="match status" value="1"/>
</dbReference>
<name>A0A1Y4Q3R6_9FIRM</name>
<sequence length="267" mass="31680">MVNCQTKYIDKRLIEGKYSMYKVILYSDEKQTIEEIFNQHMPYITKNYFKIITISSDLELNEYNNDITSTVNIYFLDLTSKNIDKVLYISKLIRKINPYAFIIFISDNTNYLPEYLDILPFAILPKPIEKIKFLSLMSSILSLLSHQDLSLLEIKTKDGITTIDHRLITFVEYENHYLFIHTKHGSTIKSATIRTSFKKWMKPLLKYDYFISPHKSYLVNMDYVYKIMNNHTFIMTTKEVIPIASQTFTKIKAKYLKYIRKKYVIGN</sequence>
<dbReference type="PROSITE" id="PS50930">
    <property type="entry name" value="HTH_LYTTR"/>
    <property type="match status" value="1"/>
</dbReference>
<gene>
    <name evidence="2" type="ORF">B5E91_07755</name>
</gene>
<feature type="domain" description="HTH LytTR-type" evidence="1">
    <location>
        <begin position="152"/>
        <end position="257"/>
    </location>
</feature>
<reference evidence="3" key="1">
    <citation type="submission" date="2017-04" db="EMBL/GenBank/DDBJ databases">
        <title>Function of individual gut microbiota members based on whole genome sequencing of pure cultures obtained from chicken caecum.</title>
        <authorList>
            <person name="Medvecky M."/>
            <person name="Cejkova D."/>
            <person name="Polansky O."/>
            <person name="Karasova D."/>
            <person name="Kubasova T."/>
            <person name="Cizek A."/>
            <person name="Rychlik I."/>
        </authorList>
    </citation>
    <scope>NUCLEOTIDE SEQUENCE [LARGE SCALE GENOMIC DNA]</scope>
    <source>
        <strain evidence="3">An149</strain>
    </source>
</reference>
<evidence type="ECO:0000259" key="1">
    <source>
        <dbReference type="PROSITE" id="PS50930"/>
    </source>
</evidence>
<proteinExistence type="predicted"/>
<dbReference type="PANTHER" id="PTHR37299">
    <property type="entry name" value="TRANSCRIPTIONAL REGULATOR-RELATED"/>
    <property type="match status" value="1"/>
</dbReference>
<comment type="caution">
    <text evidence="2">The sequence shown here is derived from an EMBL/GenBank/DDBJ whole genome shotgun (WGS) entry which is preliminary data.</text>
</comment>
<dbReference type="GO" id="GO:0000156">
    <property type="term" value="F:phosphorelay response regulator activity"/>
    <property type="evidence" value="ECO:0007669"/>
    <property type="project" value="InterPro"/>
</dbReference>
<dbReference type="GO" id="GO:0003677">
    <property type="term" value="F:DNA binding"/>
    <property type="evidence" value="ECO:0007669"/>
    <property type="project" value="InterPro"/>
</dbReference>
<evidence type="ECO:0000313" key="3">
    <source>
        <dbReference type="Proteomes" id="UP000196258"/>
    </source>
</evidence>
<accession>A0A1Y4Q3R6</accession>
<dbReference type="InterPro" id="IPR007492">
    <property type="entry name" value="LytTR_DNA-bd_dom"/>
</dbReference>
<protein>
    <recommendedName>
        <fullName evidence="1">HTH LytTR-type domain-containing protein</fullName>
    </recommendedName>
</protein>
<dbReference type="Gene3D" id="3.40.50.2300">
    <property type="match status" value="1"/>
</dbReference>
<dbReference type="EMBL" id="NFLB01000008">
    <property type="protein sequence ID" value="OUQ04899.1"/>
    <property type="molecule type" value="Genomic_DNA"/>
</dbReference>
<evidence type="ECO:0000313" key="2">
    <source>
        <dbReference type="EMBL" id="OUQ04899.1"/>
    </source>
</evidence>
<dbReference type="InterPro" id="IPR046947">
    <property type="entry name" value="LytR-like"/>
</dbReference>
<dbReference type="PANTHER" id="PTHR37299:SF1">
    <property type="entry name" value="STAGE 0 SPORULATION PROTEIN A HOMOLOG"/>
    <property type="match status" value="1"/>
</dbReference>
<dbReference type="Proteomes" id="UP000196258">
    <property type="component" value="Unassembled WGS sequence"/>
</dbReference>
<dbReference type="Pfam" id="PF04397">
    <property type="entry name" value="LytTR"/>
    <property type="match status" value="1"/>
</dbReference>
<organism evidence="2 3">
    <name type="scientific">Thomasclavelia spiroformis</name>
    <dbReference type="NCBI Taxonomy" id="29348"/>
    <lineage>
        <taxon>Bacteria</taxon>
        <taxon>Bacillati</taxon>
        <taxon>Bacillota</taxon>
        <taxon>Erysipelotrichia</taxon>
        <taxon>Erysipelotrichales</taxon>
        <taxon>Coprobacillaceae</taxon>
        <taxon>Thomasclavelia</taxon>
    </lineage>
</organism>
<dbReference type="AlphaFoldDB" id="A0A1Y4Q3R6"/>